<keyword evidence="2" id="KW-1185">Reference proteome</keyword>
<protein>
    <submittedName>
        <fullName evidence="1">Uncharacterized protein</fullName>
    </submittedName>
</protein>
<dbReference type="EMBL" id="QUZK01000051">
    <property type="protein sequence ID" value="RFF29221.1"/>
    <property type="molecule type" value="Genomic_DNA"/>
</dbReference>
<organism evidence="1 2">
    <name type="scientific">Wenzhouxiangella sediminis</name>
    <dbReference type="NCBI Taxonomy" id="1792836"/>
    <lineage>
        <taxon>Bacteria</taxon>
        <taxon>Pseudomonadati</taxon>
        <taxon>Pseudomonadota</taxon>
        <taxon>Gammaproteobacteria</taxon>
        <taxon>Chromatiales</taxon>
        <taxon>Wenzhouxiangellaceae</taxon>
        <taxon>Wenzhouxiangella</taxon>
    </lineage>
</organism>
<dbReference type="AlphaFoldDB" id="A0A3E1K5C3"/>
<dbReference type="RefSeq" id="WP_116651775.1">
    <property type="nucleotide sequence ID" value="NZ_QUZK01000051.1"/>
</dbReference>
<gene>
    <name evidence="1" type="ORF">DZC52_14040</name>
</gene>
<proteinExistence type="predicted"/>
<sequence length="84" mass="9358">MKANQWNQLMHSAGAFAAEARRQMKPEYRDALDKTIRTGGRVDVRIGLGISDLRARLVAIEADGTEWQAGPELVMQMTQTDLEA</sequence>
<comment type="caution">
    <text evidence="1">The sequence shown here is derived from an EMBL/GenBank/DDBJ whole genome shotgun (WGS) entry which is preliminary data.</text>
</comment>
<reference evidence="1 2" key="1">
    <citation type="submission" date="2018-08" db="EMBL/GenBank/DDBJ databases">
        <title>Wenzhouxiangella salilacus sp. nov., a novel bacterium isolated from a saline lake in Xinjiang Province, China.</title>
        <authorList>
            <person name="Han S."/>
        </authorList>
    </citation>
    <scope>NUCLEOTIDE SEQUENCE [LARGE SCALE GENOMIC DNA]</scope>
    <source>
        <strain evidence="1 2">XDB06</strain>
    </source>
</reference>
<accession>A0A3E1K5C3</accession>
<dbReference type="Proteomes" id="UP000260351">
    <property type="component" value="Unassembled WGS sequence"/>
</dbReference>
<evidence type="ECO:0000313" key="2">
    <source>
        <dbReference type="Proteomes" id="UP000260351"/>
    </source>
</evidence>
<evidence type="ECO:0000313" key="1">
    <source>
        <dbReference type="EMBL" id="RFF29221.1"/>
    </source>
</evidence>
<name>A0A3E1K5C3_9GAMM</name>